<dbReference type="InterPro" id="IPR018110">
    <property type="entry name" value="Mandel_Rmase/mucon_lact_enz_CS"/>
</dbReference>
<dbReference type="Pfam" id="PF02746">
    <property type="entry name" value="MR_MLE_N"/>
    <property type="match status" value="1"/>
</dbReference>
<dbReference type="SUPFAM" id="SSF54826">
    <property type="entry name" value="Enolase N-terminal domain-like"/>
    <property type="match status" value="1"/>
</dbReference>
<dbReference type="PROSITE" id="PS00908">
    <property type="entry name" value="MR_MLE_1"/>
    <property type="match status" value="1"/>
</dbReference>
<dbReference type="Gene3D" id="3.20.20.120">
    <property type="entry name" value="Enolase-like C-terminal domain"/>
    <property type="match status" value="1"/>
</dbReference>
<dbReference type="OrthoDB" id="193563at2"/>
<accession>A0A510Y9B0</accession>
<dbReference type="PANTHER" id="PTHR48073">
    <property type="entry name" value="O-SUCCINYLBENZOATE SYNTHASE-RELATED"/>
    <property type="match status" value="1"/>
</dbReference>
<dbReference type="SMART" id="SM00922">
    <property type="entry name" value="MR_MLE"/>
    <property type="match status" value="1"/>
</dbReference>
<dbReference type="InterPro" id="IPR013370">
    <property type="entry name" value="Chloromuconate_cycloisomerase"/>
</dbReference>
<dbReference type="GO" id="GO:0009063">
    <property type="term" value="P:amino acid catabolic process"/>
    <property type="evidence" value="ECO:0007669"/>
    <property type="project" value="InterPro"/>
</dbReference>
<dbReference type="RefSeq" id="WP_094908976.1">
    <property type="nucleotide sequence ID" value="NZ_BJUN01000023.1"/>
</dbReference>
<organism evidence="9 10">
    <name type="scientific">Marinococcus halophilus</name>
    <dbReference type="NCBI Taxonomy" id="1371"/>
    <lineage>
        <taxon>Bacteria</taxon>
        <taxon>Bacillati</taxon>
        <taxon>Bacillota</taxon>
        <taxon>Bacilli</taxon>
        <taxon>Bacillales</taxon>
        <taxon>Bacillaceae</taxon>
        <taxon>Marinococcus</taxon>
    </lineage>
</organism>
<dbReference type="PANTHER" id="PTHR48073:SF2">
    <property type="entry name" value="O-SUCCINYLBENZOATE SYNTHASE"/>
    <property type="match status" value="1"/>
</dbReference>
<keyword evidence="5" id="KW-0058">Aromatic hydrocarbons catabolism</keyword>
<protein>
    <submittedName>
        <fullName evidence="9">Muconate cycloisomerase I</fullName>
    </submittedName>
</protein>
<keyword evidence="10" id="KW-1185">Reference proteome</keyword>
<dbReference type="EMBL" id="BJUN01000023">
    <property type="protein sequence ID" value="GEK59954.1"/>
    <property type="molecule type" value="Genomic_DNA"/>
</dbReference>
<dbReference type="Gene3D" id="3.30.390.10">
    <property type="entry name" value="Enolase-like, N-terminal domain"/>
    <property type="match status" value="1"/>
</dbReference>
<gene>
    <name evidence="9" type="primary">catB</name>
    <name evidence="9" type="ORF">MHA01_28590</name>
</gene>
<dbReference type="NCBIfam" id="TIGR02534">
    <property type="entry name" value="mucon_cyclo"/>
    <property type="match status" value="1"/>
</dbReference>
<dbReference type="Pfam" id="PF13378">
    <property type="entry name" value="MR_MLE_C"/>
    <property type="match status" value="1"/>
</dbReference>
<dbReference type="InterPro" id="IPR029017">
    <property type="entry name" value="Enolase-like_N"/>
</dbReference>
<evidence type="ECO:0000313" key="9">
    <source>
        <dbReference type="EMBL" id="GEK59954.1"/>
    </source>
</evidence>
<dbReference type="GO" id="GO:0018849">
    <property type="term" value="F:muconate cycloisomerase activity"/>
    <property type="evidence" value="ECO:0007669"/>
    <property type="project" value="InterPro"/>
</dbReference>
<dbReference type="GO" id="GO:0030145">
    <property type="term" value="F:manganese ion binding"/>
    <property type="evidence" value="ECO:0007669"/>
    <property type="project" value="InterPro"/>
</dbReference>
<feature type="domain" description="Mandelate racemase/muconate lactonizing enzyme C-terminal" evidence="8">
    <location>
        <begin position="149"/>
        <end position="243"/>
    </location>
</feature>
<dbReference type="Proteomes" id="UP000321051">
    <property type="component" value="Unassembled WGS sequence"/>
</dbReference>
<evidence type="ECO:0000256" key="4">
    <source>
        <dbReference type="ARBA" id="ARBA00022723"/>
    </source>
</evidence>
<evidence type="ECO:0000256" key="6">
    <source>
        <dbReference type="ARBA" id="ARBA00023211"/>
    </source>
</evidence>
<dbReference type="GO" id="GO:0016854">
    <property type="term" value="F:racemase and epimerase activity"/>
    <property type="evidence" value="ECO:0007669"/>
    <property type="project" value="UniProtKB-ARBA"/>
</dbReference>
<dbReference type="SFLD" id="SFLDG01258">
    <property type="entry name" value="(chloro)muconate_cycloisomeras"/>
    <property type="match status" value="1"/>
</dbReference>
<evidence type="ECO:0000313" key="10">
    <source>
        <dbReference type="Proteomes" id="UP000321051"/>
    </source>
</evidence>
<comment type="pathway">
    <text evidence="2">Aromatic compound metabolism.</text>
</comment>
<dbReference type="InterPro" id="IPR013342">
    <property type="entry name" value="Mandelate_racemase_C"/>
</dbReference>
<evidence type="ECO:0000256" key="1">
    <source>
        <dbReference type="ARBA" id="ARBA00001936"/>
    </source>
</evidence>
<dbReference type="SFLD" id="SFLDF00009">
    <property type="entry name" value="o-succinylbenzoate_synthase"/>
    <property type="match status" value="1"/>
</dbReference>
<dbReference type="SFLD" id="SFLDS00001">
    <property type="entry name" value="Enolase"/>
    <property type="match status" value="1"/>
</dbReference>
<dbReference type="InterPro" id="IPR013341">
    <property type="entry name" value="Mandelate_racemase_N_dom"/>
</dbReference>
<dbReference type="GO" id="GO:0018850">
    <property type="term" value="F:chloromuconate cycloisomerase activity"/>
    <property type="evidence" value="ECO:0007669"/>
    <property type="project" value="InterPro"/>
</dbReference>
<evidence type="ECO:0000256" key="7">
    <source>
        <dbReference type="ARBA" id="ARBA00023235"/>
    </source>
</evidence>
<sequence>MSRIQNAIVYLVDLPIVRPHQLSMHTITTQTVVFIKLTDEEGESGWGEAATIGGASYEEMTPEAIKINLEQYFVPHLLRQDPSSYGKLMETLHTRIKGNRFAKGAVESALLDLYGKQVGLPVYQLLGGKRQNTLQTAWTLASGDTSKDIEEAQEFLYQKRHNIFKLKIGSGNPMENVYHVLDIKKALGDNVRITVDVNQAWDEQIANECLPFLQDGGVAMVEQPLPDWNEEGMKRLTQKFSLSIMADESARSIQDIFRIAKNHSADSISLKVPKHGGLMETKKAAAIAESAGLQLYGGTMIDTTLGTAAAAHIYATMPTFAFDTELFGPLLYQEQISFNTIKYENFQFRIPEGPGLGIEIDENKIIHYSRKIHL</sequence>
<proteinExistence type="inferred from homology"/>
<dbReference type="InterPro" id="IPR036849">
    <property type="entry name" value="Enolase-like_C_sf"/>
</dbReference>
<evidence type="ECO:0000259" key="8">
    <source>
        <dbReference type="SMART" id="SM00922"/>
    </source>
</evidence>
<reference evidence="9 10" key="1">
    <citation type="submission" date="2019-07" db="EMBL/GenBank/DDBJ databases">
        <title>Whole genome shotgun sequence of Marinococcus halophilus NBRC 102359.</title>
        <authorList>
            <person name="Hosoyama A."/>
            <person name="Uohara A."/>
            <person name="Ohji S."/>
            <person name="Ichikawa N."/>
        </authorList>
    </citation>
    <scope>NUCLEOTIDE SEQUENCE [LARGE SCALE GENOMIC DNA]</scope>
    <source>
        <strain evidence="9 10">NBRC 102359</strain>
    </source>
</reference>
<dbReference type="CDD" id="cd03318">
    <property type="entry name" value="MLE"/>
    <property type="match status" value="1"/>
</dbReference>
<evidence type="ECO:0000256" key="5">
    <source>
        <dbReference type="ARBA" id="ARBA00022797"/>
    </source>
</evidence>
<comment type="cofactor">
    <cofactor evidence="1">
        <name>Mn(2+)</name>
        <dbReference type="ChEBI" id="CHEBI:29035"/>
    </cofactor>
</comment>
<dbReference type="InterPro" id="IPR029065">
    <property type="entry name" value="Enolase_C-like"/>
</dbReference>
<dbReference type="SUPFAM" id="SSF51604">
    <property type="entry name" value="Enolase C-terminal domain-like"/>
    <property type="match status" value="1"/>
</dbReference>
<dbReference type="PROSITE" id="PS00909">
    <property type="entry name" value="MR_MLE_2"/>
    <property type="match status" value="1"/>
</dbReference>
<name>A0A510Y9B0_MARHA</name>
<dbReference type="AlphaFoldDB" id="A0A510Y9B0"/>
<keyword evidence="7 9" id="KW-0413">Isomerase</keyword>
<keyword evidence="6" id="KW-0464">Manganese</keyword>
<evidence type="ECO:0000256" key="3">
    <source>
        <dbReference type="ARBA" id="ARBA00008031"/>
    </source>
</evidence>
<comment type="similarity">
    <text evidence="3">Belongs to the mandelate racemase/muconate lactonizing enzyme family.</text>
</comment>
<dbReference type="SFLD" id="SFLDG00180">
    <property type="entry name" value="muconate_cycloisomerase"/>
    <property type="match status" value="1"/>
</dbReference>
<comment type="caution">
    <text evidence="9">The sequence shown here is derived from an EMBL/GenBank/DDBJ whole genome shotgun (WGS) entry which is preliminary data.</text>
</comment>
<evidence type="ECO:0000256" key="2">
    <source>
        <dbReference type="ARBA" id="ARBA00005211"/>
    </source>
</evidence>
<keyword evidence="4" id="KW-0479">Metal-binding</keyword>